<keyword evidence="2" id="KW-0472">Membrane</keyword>
<evidence type="ECO:0000313" key="4">
    <source>
        <dbReference type="Proteomes" id="UP000030693"/>
    </source>
</evidence>
<dbReference type="EMBL" id="KB932201">
    <property type="protein sequence ID" value="KCV72555.1"/>
    <property type="molecule type" value="Genomic_DNA"/>
</dbReference>
<proteinExistence type="predicted"/>
<keyword evidence="2" id="KW-1133">Transmembrane helix</keyword>
<protein>
    <submittedName>
        <fullName evidence="3">Uncharacterized protein</fullName>
    </submittedName>
</protein>
<evidence type="ECO:0000256" key="2">
    <source>
        <dbReference type="SAM" id="Phobius"/>
    </source>
</evidence>
<feature type="region of interest" description="Disordered" evidence="1">
    <location>
        <begin position="165"/>
        <end position="191"/>
    </location>
</feature>
<dbReference type="GeneID" id="20524871"/>
<keyword evidence="4" id="KW-1185">Reference proteome</keyword>
<feature type="compositionally biased region" description="Low complexity" evidence="1">
    <location>
        <begin position="260"/>
        <end position="279"/>
    </location>
</feature>
<feature type="compositionally biased region" description="Low complexity" evidence="1">
    <location>
        <begin position="176"/>
        <end position="189"/>
    </location>
</feature>
<organism evidence="3">
    <name type="scientific">Fonticula alba</name>
    <name type="common">Slime mold</name>
    <dbReference type="NCBI Taxonomy" id="691883"/>
    <lineage>
        <taxon>Eukaryota</taxon>
        <taxon>Rotosphaerida</taxon>
        <taxon>Fonticulaceae</taxon>
        <taxon>Fonticula</taxon>
    </lineage>
</organism>
<accession>A0A058ZDT3</accession>
<keyword evidence="2" id="KW-0812">Transmembrane</keyword>
<name>A0A058ZDT3_FONAL</name>
<dbReference type="RefSeq" id="XP_009492256.1">
    <property type="nucleotide sequence ID" value="XM_009493981.1"/>
</dbReference>
<evidence type="ECO:0000256" key="1">
    <source>
        <dbReference type="SAM" id="MobiDB-lite"/>
    </source>
</evidence>
<reference evidence="3" key="1">
    <citation type="submission" date="2013-04" db="EMBL/GenBank/DDBJ databases">
        <title>The Genome Sequence of Fonticula alba ATCC 38817.</title>
        <authorList>
            <consortium name="The Broad Institute Genomics Platform"/>
            <person name="Russ C."/>
            <person name="Cuomo C."/>
            <person name="Burger G."/>
            <person name="Gray M.W."/>
            <person name="Holland P.W.H."/>
            <person name="King N."/>
            <person name="Lang F.B.F."/>
            <person name="Roger A.J."/>
            <person name="Ruiz-Trillo I."/>
            <person name="Brown M."/>
            <person name="Walker B."/>
            <person name="Young S."/>
            <person name="Zeng Q."/>
            <person name="Gargeya S."/>
            <person name="Fitzgerald M."/>
            <person name="Haas B."/>
            <person name="Abouelleil A."/>
            <person name="Allen A.W."/>
            <person name="Alvarado L."/>
            <person name="Arachchi H.M."/>
            <person name="Berlin A.M."/>
            <person name="Chapman S.B."/>
            <person name="Gainer-Dewar J."/>
            <person name="Goldberg J."/>
            <person name="Griggs A."/>
            <person name="Gujja S."/>
            <person name="Hansen M."/>
            <person name="Howarth C."/>
            <person name="Imamovic A."/>
            <person name="Ireland A."/>
            <person name="Larimer J."/>
            <person name="McCowan C."/>
            <person name="Murphy C."/>
            <person name="Pearson M."/>
            <person name="Poon T.W."/>
            <person name="Priest M."/>
            <person name="Roberts A."/>
            <person name="Saif S."/>
            <person name="Shea T."/>
            <person name="Sisk P."/>
            <person name="Sykes S."/>
            <person name="Wortman J."/>
            <person name="Nusbaum C."/>
            <person name="Birren B."/>
        </authorList>
    </citation>
    <scope>NUCLEOTIDE SEQUENCE [LARGE SCALE GENOMIC DNA]</scope>
    <source>
        <strain evidence="3">ATCC 38817</strain>
    </source>
</reference>
<evidence type="ECO:0000313" key="3">
    <source>
        <dbReference type="EMBL" id="KCV72555.1"/>
    </source>
</evidence>
<feature type="transmembrane region" description="Helical" evidence="2">
    <location>
        <begin position="68"/>
        <end position="88"/>
    </location>
</feature>
<dbReference type="Proteomes" id="UP000030693">
    <property type="component" value="Unassembled WGS sequence"/>
</dbReference>
<gene>
    <name evidence="3" type="ORF">H696_00146</name>
</gene>
<feature type="transmembrane region" description="Helical" evidence="2">
    <location>
        <begin position="12"/>
        <end position="35"/>
    </location>
</feature>
<dbReference type="AlphaFoldDB" id="A0A058ZDT3"/>
<feature type="region of interest" description="Disordered" evidence="1">
    <location>
        <begin position="245"/>
        <end position="279"/>
    </location>
</feature>
<sequence>MYDAVCFPFGAALSVAKFLISAFVLVYLFATYNWLGRLIAASLPTSGRGGSASGFTDNMRSIGRKRRLINELISVSVVHLILPIFITVCRIGLVPWFAGHAIEVVQELLFFGVTLFTETSRRVREMSAALRSEDGSGDGADERQPRLTPEQIHASAVAAVAALEQQRQATAPAPPGAASEAPPSGPSVDHAAEDAADDIAGAEADTILAHGLRQLLGESAAEMPGPAPTEPMATSPTAAMDLVFAGGSDAGRPQLQPYELSSDSASTSFSSSHTLLSDT</sequence>